<evidence type="ECO:0000313" key="5">
    <source>
        <dbReference type="Proteomes" id="UP000319804"/>
    </source>
</evidence>
<evidence type="ECO:0000256" key="2">
    <source>
        <dbReference type="ARBA" id="ARBA00023002"/>
    </source>
</evidence>
<dbReference type="InterPro" id="IPR051545">
    <property type="entry name" value="NAD(P)H_dehydrogenase_qn"/>
</dbReference>
<dbReference type="Gene3D" id="3.40.50.360">
    <property type="match status" value="1"/>
</dbReference>
<dbReference type="InterPro" id="IPR003680">
    <property type="entry name" value="Flavodoxin_fold"/>
</dbReference>
<proteinExistence type="inferred from homology"/>
<comment type="caution">
    <text evidence="4">The sequence shown here is derived from an EMBL/GenBank/DDBJ whole genome shotgun (WGS) entry which is preliminary data.</text>
</comment>
<gene>
    <name evidence="4" type="ORF">FHX68_1384</name>
</gene>
<dbReference type="Pfam" id="PF02525">
    <property type="entry name" value="Flavodoxin_2"/>
    <property type="match status" value="1"/>
</dbReference>
<protein>
    <submittedName>
        <fullName evidence="4">NAD(P)H dehydrogenase (Quinone)</fullName>
    </submittedName>
</protein>
<dbReference type="SUPFAM" id="SSF52218">
    <property type="entry name" value="Flavoproteins"/>
    <property type="match status" value="1"/>
</dbReference>
<dbReference type="GO" id="GO:0003955">
    <property type="term" value="F:NAD(P)H dehydrogenase (quinone) activity"/>
    <property type="evidence" value="ECO:0007669"/>
    <property type="project" value="TreeGrafter"/>
</dbReference>
<accession>A0A4Y3UQ77</accession>
<feature type="domain" description="Flavodoxin-like fold" evidence="3">
    <location>
        <begin position="11"/>
        <end position="212"/>
    </location>
</feature>
<evidence type="ECO:0000256" key="1">
    <source>
        <dbReference type="ARBA" id="ARBA00006252"/>
    </source>
</evidence>
<keyword evidence="5" id="KW-1185">Reference proteome</keyword>
<evidence type="ECO:0000259" key="3">
    <source>
        <dbReference type="Pfam" id="PF02525"/>
    </source>
</evidence>
<reference evidence="4 5" key="1">
    <citation type="submission" date="2019-06" db="EMBL/GenBank/DDBJ databases">
        <title>Sequencing the genomes of 1000 actinobacteria strains.</title>
        <authorList>
            <person name="Klenk H.-P."/>
        </authorList>
    </citation>
    <scope>NUCLEOTIDE SEQUENCE [LARGE SCALE GENOMIC DNA]</scope>
    <source>
        <strain evidence="4 5">DSM 20427</strain>
    </source>
</reference>
<sequence length="236" mass="25752">MSTHLDRRPTALIVHAHPEPTSFNTAQSQIAREALEAQGYSVEFIDLYAAQWNPVLDRGEFAPFEGAFKPQREQRHAVDTGTLAPDVRADLDALLRADLLVLSFPLWWFSVPAILKGWLDRVFVMGAVFGGEFGLYEQAAMTGRRAVILATTGGSPGSFEPEGTFGDIDGFLFHINRGMLEFVGYDALQPIITYGPAHLDAAARTAALEAVRDAFIDIDTRALATSARSLATANSR</sequence>
<comment type="similarity">
    <text evidence="1">Belongs to the NAD(P)H dehydrogenase (quinone) family.</text>
</comment>
<dbReference type="RefSeq" id="WP_141268450.1">
    <property type="nucleotide sequence ID" value="NZ_BJNA01000072.1"/>
</dbReference>
<evidence type="ECO:0000313" key="4">
    <source>
        <dbReference type="EMBL" id="TQM98686.1"/>
    </source>
</evidence>
<name>A0A4Y3UQ77_9MICO</name>
<dbReference type="EMBL" id="VFPS01000002">
    <property type="protein sequence ID" value="TQM98686.1"/>
    <property type="molecule type" value="Genomic_DNA"/>
</dbReference>
<organism evidence="4 5">
    <name type="scientific">Microbacterium lacticum</name>
    <dbReference type="NCBI Taxonomy" id="33885"/>
    <lineage>
        <taxon>Bacteria</taxon>
        <taxon>Bacillati</taxon>
        <taxon>Actinomycetota</taxon>
        <taxon>Actinomycetes</taxon>
        <taxon>Micrococcales</taxon>
        <taxon>Microbacteriaceae</taxon>
        <taxon>Microbacterium</taxon>
    </lineage>
</organism>
<dbReference type="Proteomes" id="UP000319804">
    <property type="component" value="Unassembled WGS sequence"/>
</dbReference>
<dbReference type="InterPro" id="IPR029039">
    <property type="entry name" value="Flavoprotein-like_sf"/>
</dbReference>
<dbReference type="GO" id="GO:0005829">
    <property type="term" value="C:cytosol"/>
    <property type="evidence" value="ECO:0007669"/>
    <property type="project" value="TreeGrafter"/>
</dbReference>
<dbReference type="AlphaFoldDB" id="A0A4Y3UQ77"/>
<dbReference type="PANTHER" id="PTHR10204:SF34">
    <property type="entry name" value="NAD(P)H DEHYDROGENASE [QUINONE] 1 ISOFORM 1"/>
    <property type="match status" value="1"/>
</dbReference>
<dbReference type="OrthoDB" id="9798454at2"/>
<keyword evidence="2" id="KW-0560">Oxidoreductase</keyword>
<dbReference type="PANTHER" id="PTHR10204">
    <property type="entry name" value="NAD P H OXIDOREDUCTASE-RELATED"/>
    <property type="match status" value="1"/>
</dbReference>